<accession>F2LV23</accession>
<keyword evidence="1" id="KW-0472">Membrane</keyword>
<keyword evidence="1" id="KW-1133">Transmembrane helix</keyword>
<protein>
    <submittedName>
        <fullName evidence="2">Conserved hypothetical sex pilus assembly and synthesis protein</fullName>
    </submittedName>
</protein>
<evidence type="ECO:0000313" key="3">
    <source>
        <dbReference type="Proteomes" id="UP000008139"/>
    </source>
</evidence>
<dbReference type="Proteomes" id="UP000008139">
    <property type="component" value="Chromosome"/>
</dbReference>
<keyword evidence="3" id="KW-1185">Reference proteome</keyword>
<dbReference type="STRING" id="760142.Hipma_0637"/>
<dbReference type="OrthoDB" id="5417723at2"/>
<name>F2LV23_HIPMA</name>
<evidence type="ECO:0000256" key="1">
    <source>
        <dbReference type="SAM" id="Phobius"/>
    </source>
</evidence>
<organism evidence="2 3">
    <name type="scientific">Hippea maritima (strain ATCC 700847 / DSM 10411 / MH2)</name>
    <dbReference type="NCBI Taxonomy" id="760142"/>
    <lineage>
        <taxon>Bacteria</taxon>
        <taxon>Pseudomonadati</taxon>
        <taxon>Campylobacterota</taxon>
        <taxon>Desulfurellia</taxon>
        <taxon>Desulfurellales</taxon>
        <taxon>Hippeaceae</taxon>
        <taxon>Hippea</taxon>
    </lineage>
</organism>
<dbReference type="HOGENOM" id="CLU_121861_0_0_7"/>
<sequence length="190" mass="21987">MRFKIYMNELANAKHNNRLLKFVIVVMAVAIVFSFYYIDRIVTREKIVLLPPEVHSKMVFIGDRPSKSYFDEMTRYVVSLALDYTSATARGQFAELLTLFAPSSFKEYQQVFYNLADRLEAAGNISNVFYINEIKLYPKKGKIVVIGMNYTYSANSLLSQETREYQIGYKVQNGRFFITSFGRVQKEAGK</sequence>
<evidence type="ECO:0000313" key="2">
    <source>
        <dbReference type="EMBL" id="AEA33607.1"/>
    </source>
</evidence>
<proteinExistence type="predicted"/>
<dbReference type="eggNOG" id="ENOG5032VCU">
    <property type="taxonomic scope" value="Bacteria"/>
</dbReference>
<dbReference type="RefSeq" id="WP_013681648.1">
    <property type="nucleotide sequence ID" value="NC_015318.1"/>
</dbReference>
<reference evidence="2 3" key="1">
    <citation type="journal article" date="2011" name="Stand. Genomic Sci.">
        <title>Complete genome sequence of the thermophilic sulfur-reducer Hippea maritima type strain (MH(2)).</title>
        <authorList>
            <person name="Huntemann M."/>
            <person name="Lu M."/>
            <person name="Nolan M."/>
            <person name="Lapidus A."/>
            <person name="Lucas S."/>
            <person name="Hammon N."/>
            <person name="Deshpande S."/>
            <person name="Cheng J.F."/>
            <person name="Tapia R."/>
            <person name="Han C."/>
            <person name="Goodwin L."/>
            <person name="Pitluck S."/>
            <person name="Liolios K."/>
            <person name="Pagani I."/>
            <person name="Ivanova N."/>
            <person name="Ovchinikova G."/>
            <person name="Pati A."/>
            <person name="Chen A."/>
            <person name="Palaniappan K."/>
            <person name="Land M."/>
            <person name="Hauser L."/>
            <person name="Jeffries C.D."/>
            <person name="Detter J.C."/>
            <person name="Brambilla E.M."/>
            <person name="Rohde M."/>
            <person name="Spring S."/>
            <person name="Goker M."/>
            <person name="Woyke T."/>
            <person name="Bristow J."/>
            <person name="Eisen J.A."/>
            <person name="Markowitz V."/>
            <person name="Hugenholtz P."/>
            <person name="Kyrpides N.C."/>
            <person name="Klenk H.P."/>
            <person name="Mavromatis K."/>
        </authorList>
    </citation>
    <scope>NUCLEOTIDE SEQUENCE [LARGE SCALE GENOMIC DNA]</scope>
    <source>
        <strain evidence="3">ATCC 700847 / DSM 10411 / MH2</strain>
    </source>
</reference>
<dbReference type="AlphaFoldDB" id="F2LV23"/>
<keyword evidence="1" id="KW-0812">Transmembrane</keyword>
<dbReference type="Pfam" id="PF05309">
    <property type="entry name" value="TraE"/>
    <property type="match status" value="1"/>
</dbReference>
<dbReference type="KEGG" id="hmr:Hipma_0637"/>
<feature type="transmembrane region" description="Helical" evidence="1">
    <location>
        <begin position="20"/>
        <end position="38"/>
    </location>
</feature>
<gene>
    <name evidence="2" type="ordered locus">Hipma_0637</name>
</gene>
<dbReference type="InterPro" id="IPR007973">
    <property type="entry name" value="Pilus_assembly_TraE"/>
</dbReference>
<dbReference type="EMBL" id="CP002606">
    <property type="protein sequence ID" value="AEA33607.1"/>
    <property type="molecule type" value="Genomic_DNA"/>
</dbReference>
<reference evidence="3" key="2">
    <citation type="submission" date="2011-03" db="EMBL/GenBank/DDBJ databases">
        <title>The complete genome of Hippea maritima DSM 10411.</title>
        <authorList>
            <consortium name="US DOE Joint Genome Institute (JGI-PGF)"/>
            <person name="Lucas S."/>
            <person name="Copeland A."/>
            <person name="Lapidus A."/>
            <person name="Bruce D."/>
            <person name="Goodwin L."/>
            <person name="Pitluck S."/>
            <person name="Peters L."/>
            <person name="Kyrpides N."/>
            <person name="Mavromatis K."/>
            <person name="Pagani I."/>
            <person name="Ivanova N."/>
            <person name="Mikhailova N."/>
            <person name="Lu M."/>
            <person name="Detter J.C."/>
            <person name="Tapia R."/>
            <person name="Han C."/>
            <person name="Land M."/>
            <person name="Hauser L."/>
            <person name="Markowitz V."/>
            <person name="Cheng J.-F."/>
            <person name="Hugenholtz P."/>
            <person name="Woyke T."/>
            <person name="Wu D."/>
            <person name="Spring S."/>
            <person name="Schroeder M."/>
            <person name="Brambilla E."/>
            <person name="Klenk H.-P."/>
            <person name="Eisen J.A."/>
        </authorList>
    </citation>
    <scope>NUCLEOTIDE SEQUENCE [LARGE SCALE GENOMIC DNA]</scope>
    <source>
        <strain evidence="3">ATCC 700847 / DSM 10411 / MH2</strain>
    </source>
</reference>
<dbReference type="InParanoid" id="F2LV23"/>